<dbReference type="PANTHER" id="PTHR30561">
    <property type="entry name" value="SMR FAMILY PROTON-DEPENDENT DRUG EFFLUX TRANSPORTER SUGE"/>
    <property type="match status" value="1"/>
</dbReference>
<dbReference type="InterPro" id="IPR000390">
    <property type="entry name" value="Small_drug/metabolite_transptr"/>
</dbReference>
<organism evidence="13 14">
    <name type="scientific">Pelomonas margarita</name>
    <dbReference type="NCBI Taxonomy" id="3299031"/>
    <lineage>
        <taxon>Bacteria</taxon>
        <taxon>Pseudomonadati</taxon>
        <taxon>Pseudomonadota</taxon>
        <taxon>Betaproteobacteria</taxon>
        <taxon>Burkholderiales</taxon>
        <taxon>Sphaerotilaceae</taxon>
        <taxon>Roseateles</taxon>
    </lineage>
</organism>
<evidence type="ECO:0000313" key="13">
    <source>
        <dbReference type="EMBL" id="MFG6443427.1"/>
    </source>
</evidence>
<evidence type="ECO:0000256" key="7">
    <source>
        <dbReference type="ARBA" id="ARBA00022985"/>
    </source>
</evidence>
<evidence type="ECO:0000256" key="10">
    <source>
        <dbReference type="ARBA" id="ARBA00023136"/>
    </source>
</evidence>
<dbReference type="InterPro" id="IPR037185">
    <property type="entry name" value="EmrE-like"/>
</dbReference>
<dbReference type="InterPro" id="IPR000620">
    <property type="entry name" value="EamA_dom"/>
</dbReference>
<accession>A0ABW7FQ13</accession>
<comment type="subcellular location">
    <subcellularLocation>
        <location evidence="1">Cell membrane</location>
        <topology evidence="1">Multi-pass membrane protein</topology>
    </subcellularLocation>
</comment>
<evidence type="ECO:0000256" key="5">
    <source>
        <dbReference type="ARBA" id="ARBA00022556"/>
    </source>
</evidence>
<gene>
    <name evidence="13" type="ORF">ACG0Z3_22295</name>
</gene>
<keyword evidence="8 11" id="KW-1133">Transmembrane helix</keyword>
<evidence type="ECO:0000256" key="2">
    <source>
        <dbReference type="ARBA" id="ARBA00022475"/>
    </source>
</evidence>
<dbReference type="RefSeq" id="WP_394402032.1">
    <property type="nucleotide sequence ID" value="NZ_JBIGHW010000023.1"/>
</dbReference>
<comment type="caution">
    <text evidence="13">The sequence shown here is derived from an EMBL/GenBank/DDBJ whole genome shotgun (WGS) entry which is preliminary data.</text>
</comment>
<keyword evidence="14" id="KW-1185">Reference proteome</keyword>
<keyword evidence="10 11" id="KW-0472">Membrane</keyword>
<evidence type="ECO:0000313" key="14">
    <source>
        <dbReference type="Proteomes" id="UP001606301"/>
    </source>
</evidence>
<feature type="transmembrane region" description="Helical" evidence="11">
    <location>
        <begin position="76"/>
        <end position="96"/>
    </location>
</feature>
<dbReference type="EMBL" id="JBIGHW010000023">
    <property type="protein sequence ID" value="MFG6443427.1"/>
    <property type="molecule type" value="Genomic_DNA"/>
</dbReference>
<feature type="transmembrane region" description="Helical" evidence="11">
    <location>
        <begin position="102"/>
        <end position="119"/>
    </location>
</feature>
<dbReference type="SUPFAM" id="SSF103481">
    <property type="entry name" value="Multidrug resistance efflux transporter EmrE"/>
    <property type="match status" value="1"/>
</dbReference>
<keyword evidence="6 11" id="KW-0812">Transmembrane</keyword>
<dbReference type="PANTHER" id="PTHR30561:SF9">
    <property type="entry name" value="4-AMINO-4-DEOXY-L-ARABINOSE-PHOSPHOUNDECAPRENOL FLIPPASE SUBUNIT ARNF-RELATED"/>
    <property type="match status" value="1"/>
</dbReference>
<evidence type="ECO:0000259" key="12">
    <source>
        <dbReference type="Pfam" id="PF00892"/>
    </source>
</evidence>
<dbReference type="Pfam" id="PF00892">
    <property type="entry name" value="EamA"/>
    <property type="match status" value="1"/>
</dbReference>
<keyword evidence="4" id="KW-0997">Cell inner membrane</keyword>
<keyword evidence="7" id="KW-0448">Lipopolysaccharide biosynthesis</keyword>
<keyword evidence="5" id="KW-0441">Lipid A biosynthesis</keyword>
<evidence type="ECO:0000256" key="4">
    <source>
        <dbReference type="ARBA" id="ARBA00022519"/>
    </source>
</evidence>
<evidence type="ECO:0000256" key="1">
    <source>
        <dbReference type="ARBA" id="ARBA00004651"/>
    </source>
</evidence>
<feature type="domain" description="EamA" evidence="12">
    <location>
        <begin position="7"/>
        <end position="118"/>
    </location>
</feature>
<evidence type="ECO:0000256" key="9">
    <source>
        <dbReference type="ARBA" id="ARBA00023098"/>
    </source>
</evidence>
<keyword evidence="9" id="KW-0443">Lipid metabolism</keyword>
<keyword evidence="3" id="KW-0444">Lipid biosynthesis</keyword>
<evidence type="ECO:0000256" key="8">
    <source>
        <dbReference type="ARBA" id="ARBA00022989"/>
    </source>
</evidence>
<evidence type="ECO:0000256" key="3">
    <source>
        <dbReference type="ARBA" id="ARBA00022516"/>
    </source>
</evidence>
<proteinExistence type="predicted"/>
<protein>
    <submittedName>
        <fullName evidence="13">EamA family transporter</fullName>
    </submittedName>
</protein>
<name>A0ABW7FQ13_9BURK</name>
<reference evidence="13 14" key="1">
    <citation type="submission" date="2024-08" db="EMBL/GenBank/DDBJ databases">
        <authorList>
            <person name="Lu H."/>
        </authorList>
    </citation>
    <scope>NUCLEOTIDE SEQUENCE [LARGE SCALE GENOMIC DNA]</scope>
    <source>
        <strain evidence="13 14">LKC17W</strain>
    </source>
</reference>
<evidence type="ECO:0000256" key="11">
    <source>
        <dbReference type="SAM" id="Phobius"/>
    </source>
</evidence>
<evidence type="ECO:0000256" key="6">
    <source>
        <dbReference type="ARBA" id="ARBA00022692"/>
    </source>
</evidence>
<keyword evidence="2" id="KW-1003">Cell membrane</keyword>
<dbReference type="Proteomes" id="UP001606301">
    <property type="component" value="Unassembled WGS sequence"/>
</dbReference>
<dbReference type="Gene3D" id="1.10.3730.20">
    <property type="match status" value="1"/>
</dbReference>
<feature type="transmembrane region" description="Helical" evidence="11">
    <location>
        <begin position="51"/>
        <end position="69"/>
    </location>
</feature>
<sequence>MNLSTVALVLTAVLLNTAAQFVLKAGAQRLSQLTNPDWLQILMAAALSPHILGGLTLYVASFGLWIGVLAKLDVSVAYPMLSLGYVLAAVVAYFWLGEAFTLNKAVGIALVVAGVYFLARTPAAS</sequence>